<evidence type="ECO:0000256" key="9">
    <source>
        <dbReference type="ARBA" id="ARBA00022801"/>
    </source>
</evidence>
<dbReference type="Gene3D" id="3.60.15.10">
    <property type="entry name" value="Ribonuclease Z/Hydroxyacylglutathione hydrolase-like"/>
    <property type="match status" value="1"/>
</dbReference>
<comment type="catalytic activity">
    <reaction evidence="1">
        <text>Endonucleolytic cleavage of RNA, removing extra 3' nucleotides from tRNA precursor, generating 3' termini of tRNAs. A 3'-hydroxy group is left at the tRNA terminus and a 5'-phosphoryl group is left at the trailer molecule.</text>
        <dbReference type="EC" id="3.1.26.11"/>
    </reaction>
</comment>
<reference evidence="12" key="1">
    <citation type="submission" date="2014-03" db="EMBL/GenBank/DDBJ databases">
        <title>The Genome Sequence of Puccinia striiformis f. sp. tritici PST-78.</title>
        <authorList>
            <consortium name="The Broad Institute Genome Sequencing Platform"/>
            <person name="Cuomo C."/>
            <person name="Hulbert S."/>
            <person name="Chen X."/>
            <person name="Walker B."/>
            <person name="Young S.K."/>
            <person name="Zeng Q."/>
            <person name="Gargeya S."/>
            <person name="Fitzgerald M."/>
            <person name="Haas B."/>
            <person name="Abouelleil A."/>
            <person name="Alvarado L."/>
            <person name="Arachchi H.M."/>
            <person name="Berlin A.M."/>
            <person name="Chapman S.B."/>
            <person name="Goldberg J."/>
            <person name="Griggs A."/>
            <person name="Gujja S."/>
            <person name="Hansen M."/>
            <person name="Howarth C."/>
            <person name="Imamovic A."/>
            <person name="Larimer J."/>
            <person name="McCowan C."/>
            <person name="Montmayeur A."/>
            <person name="Murphy C."/>
            <person name="Neiman D."/>
            <person name="Pearson M."/>
            <person name="Priest M."/>
            <person name="Roberts A."/>
            <person name="Saif S."/>
            <person name="Shea T."/>
            <person name="Sisk P."/>
            <person name="Sykes S."/>
            <person name="Wortman J."/>
            <person name="Nusbaum C."/>
            <person name="Birren B."/>
        </authorList>
    </citation>
    <scope>NUCLEOTIDE SEQUENCE [LARGE SCALE GENOMIC DNA]</scope>
    <source>
        <strain evidence="12">race PST-78</strain>
    </source>
</reference>
<evidence type="ECO:0000256" key="4">
    <source>
        <dbReference type="ARBA" id="ARBA00012477"/>
    </source>
</evidence>
<evidence type="ECO:0000256" key="10">
    <source>
        <dbReference type="ARBA" id="ARBA00022833"/>
    </source>
</evidence>
<dbReference type="AlphaFoldDB" id="A0A0L0VXM9"/>
<dbReference type="SUPFAM" id="SSF56281">
    <property type="entry name" value="Metallo-hydrolase/oxidoreductase"/>
    <property type="match status" value="1"/>
</dbReference>
<dbReference type="EMBL" id="AJIL01000014">
    <property type="protein sequence ID" value="KNF04049.1"/>
    <property type="molecule type" value="Genomic_DNA"/>
</dbReference>
<evidence type="ECO:0000256" key="2">
    <source>
        <dbReference type="ARBA" id="ARBA00001947"/>
    </source>
</evidence>
<dbReference type="GO" id="GO:0005739">
    <property type="term" value="C:mitochondrion"/>
    <property type="evidence" value="ECO:0007669"/>
    <property type="project" value="TreeGrafter"/>
</dbReference>
<comment type="similarity">
    <text evidence="3">Belongs to the RNase Z family.</text>
</comment>
<evidence type="ECO:0000256" key="3">
    <source>
        <dbReference type="ARBA" id="ARBA00007823"/>
    </source>
</evidence>
<dbReference type="EC" id="3.1.26.11" evidence="4"/>
<proteinExistence type="inferred from homology"/>
<comment type="cofactor">
    <cofactor evidence="2">
        <name>Zn(2+)</name>
        <dbReference type="ChEBI" id="CHEBI:29105"/>
    </cofactor>
</comment>
<evidence type="ECO:0000256" key="7">
    <source>
        <dbReference type="ARBA" id="ARBA00022723"/>
    </source>
</evidence>
<keyword evidence="12" id="KW-1185">Reference proteome</keyword>
<protein>
    <recommendedName>
        <fullName evidence="4">ribonuclease Z</fullName>
        <ecNumber evidence="4">3.1.26.11</ecNumber>
    </recommendedName>
</protein>
<dbReference type="PANTHER" id="PTHR12553">
    <property type="entry name" value="ZINC PHOSPHODIESTERASE ELAC PROTEIN 2"/>
    <property type="match status" value="1"/>
</dbReference>
<evidence type="ECO:0000256" key="1">
    <source>
        <dbReference type="ARBA" id="ARBA00000402"/>
    </source>
</evidence>
<evidence type="ECO:0000313" key="11">
    <source>
        <dbReference type="EMBL" id="KNF04049.1"/>
    </source>
</evidence>
<dbReference type="InterPro" id="IPR036866">
    <property type="entry name" value="RibonucZ/Hydroxyglut_hydro"/>
</dbReference>
<keyword evidence="8" id="KW-0255">Endonuclease</keyword>
<dbReference type="STRING" id="1165861.A0A0L0VXM9"/>
<dbReference type="GO" id="GO:0042781">
    <property type="term" value="F:3'-tRNA processing endoribonuclease activity"/>
    <property type="evidence" value="ECO:0007669"/>
    <property type="project" value="UniProtKB-EC"/>
</dbReference>
<keyword evidence="5" id="KW-0819">tRNA processing</keyword>
<keyword evidence="10" id="KW-0862">Zinc</keyword>
<evidence type="ECO:0000256" key="6">
    <source>
        <dbReference type="ARBA" id="ARBA00022722"/>
    </source>
</evidence>
<evidence type="ECO:0000256" key="5">
    <source>
        <dbReference type="ARBA" id="ARBA00022694"/>
    </source>
</evidence>
<keyword evidence="6" id="KW-0540">Nuclease</keyword>
<evidence type="ECO:0000256" key="8">
    <source>
        <dbReference type="ARBA" id="ARBA00022759"/>
    </source>
</evidence>
<organism evidence="11 12">
    <name type="scientific">Puccinia striiformis f. sp. tritici PST-78</name>
    <dbReference type="NCBI Taxonomy" id="1165861"/>
    <lineage>
        <taxon>Eukaryota</taxon>
        <taxon>Fungi</taxon>
        <taxon>Dikarya</taxon>
        <taxon>Basidiomycota</taxon>
        <taxon>Pucciniomycotina</taxon>
        <taxon>Pucciniomycetes</taxon>
        <taxon>Pucciniales</taxon>
        <taxon>Pucciniaceae</taxon>
        <taxon>Puccinia</taxon>
    </lineage>
</organism>
<accession>A0A0L0VXM9</accession>
<evidence type="ECO:0000313" key="12">
    <source>
        <dbReference type="Proteomes" id="UP000054564"/>
    </source>
</evidence>
<sequence>MLACGRLFTRRQGMTLNLTEFQTTSILKQVFQDNLICGFAIGNHQQTIQAHTEPVVIKNRKCSPDLALSSDVPLKGTKLDPINTDLPAVTNLHNGLPKILDDMFRASGAARTIGKNATPAHSYQRLQVPNEPINTDPVPYLVLGPRLQGKFLPDKAKRLGVEPGPDFAKLVNGKSIQVNEETIVMSEMCLEGGSAGPVFFISGITSLEQLDQTTFPEPSYISGVSDGAKLLAVYHLVHENVVINKQYTGRISKFGSDVTHHLSTPLHTPNLLTFESSALLQLEL</sequence>
<gene>
    <name evidence="11" type="ORF">PSTG_02757</name>
</gene>
<keyword evidence="7" id="KW-0479">Metal-binding</keyword>
<dbReference type="InterPro" id="IPR047151">
    <property type="entry name" value="RNZ2-like"/>
</dbReference>
<dbReference type="PANTHER" id="PTHR12553:SF49">
    <property type="entry name" value="ZINC PHOSPHODIESTERASE ELAC PROTEIN 2"/>
    <property type="match status" value="1"/>
</dbReference>
<keyword evidence="9" id="KW-0378">Hydrolase</keyword>
<dbReference type="Proteomes" id="UP000054564">
    <property type="component" value="Unassembled WGS sequence"/>
</dbReference>
<dbReference type="GO" id="GO:1990180">
    <property type="term" value="P:mitochondrial tRNA 3'-end processing"/>
    <property type="evidence" value="ECO:0007669"/>
    <property type="project" value="TreeGrafter"/>
</dbReference>
<name>A0A0L0VXM9_9BASI</name>
<comment type="caution">
    <text evidence="11">The sequence shown here is derived from an EMBL/GenBank/DDBJ whole genome shotgun (WGS) entry which is preliminary data.</text>
</comment>
<dbReference type="GO" id="GO:0046872">
    <property type="term" value="F:metal ion binding"/>
    <property type="evidence" value="ECO:0007669"/>
    <property type="project" value="UniProtKB-KW"/>
</dbReference>